<evidence type="ECO:0000313" key="2">
    <source>
        <dbReference type="EMBL" id="CAH2355826.1"/>
    </source>
</evidence>
<dbReference type="Proteomes" id="UP000837801">
    <property type="component" value="Unassembled WGS sequence"/>
</dbReference>
<dbReference type="OrthoDB" id="4095619at2759"/>
<keyword evidence="1" id="KW-1133">Transmembrane helix</keyword>
<proteinExistence type="predicted"/>
<keyword evidence="3" id="KW-1185">Reference proteome</keyword>
<gene>
    <name evidence="2" type="ORF">CLIB1423_35S00474</name>
</gene>
<organism evidence="2 3">
    <name type="scientific">[Candida] railenensis</name>
    <dbReference type="NCBI Taxonomy" id="45579"/>
    <lineage>
        <taxon>Eukaryota</taxon>
        <taxon>Fungi</taxon>
        <taxon>Dikarya</taxon>
        <taxon>Ascomycota</taxon>
        <taxon>Saccharomycotina</taxon>
        <taxon>Pichiomycetes</taxon>
        <taxon>Debaryomycetaceae</taxon>
        <taxon>Kurtzmaniella</taxon>
    </lineage>
</organism>
<reference evidence="2" key="1">
    <citation type="submission" date="2022-03" db="EMBL/GenBank/DDBJ databases">
        <authorList>
            <person name="Legras J.-L."/>
            <person name="Devillers H."/>
            <person name="Grondin C."/>
        </authorList>
    </citation>
    <scope>NUCLEOTIDE SEQUENCE</scope>
    <source>
        <strain evidence="2">CLIB 1423</strain>
    </source>
</reference>
<evidence type="ECO:0000313" key="3">
    <source>
        <dbReference type="Proteomes" id="UP000837801"/>
    </source>
</evidence>
<feature type="transmembrane region" description="Helical" evidence="1">
    <location>
        <begin position="297"/>
        <end position="319"/>
    </location>
</feature>
<evidence type="ECO:0000256" key="1">
    <source>
        <dbReference type="SAM" id="Phobius"/>
    </source>
</evidence>
<accession>A0A9P0W1M6</accession>
<keyword evidence="1" id="KW-0812">Transmembrane</keyword>
<sequence>MDFNGDEPELGLLNEIGLDHIDAIDDELGGVDILDRNSRLTRRLFVGIPPNERHLWLDMINQQLMRARRASSRDKKNKLFRIIWVYGNRIPLPHVNYRKLYRDLKVGECIRLLQSILFYTFDAFRKLLMYYLMFERVLPLIRMFLEISEVVTFSNSSFGQLLTFILEENHSIFDHRRRLAEMNCHNDQMNNYNVRSLLVEWILSDGWLTIARDVVDKQSKRTVKQHISIIQAFKETIYNSVTSGLQVTCISLMERDSCKSRCYIDENTLIFKFSNVLKNFFPIFSENHSWLLKLSTVVLWATYILGMYAISTGVLWNLIVSSARIGQRYIAFFMHFFKTLDSIGVF</sequence>
<name>A0A9P0W1M6_9ASCO</name>
<keyword evidence="1" id="KW-0472">Membrane</keyword>
<comment type="caution">
    <text evidence="2">The sequence shown here is derived from an EMBL/GenBank/DDBJ whole genome shotgun (WGS) entry which is preliminary data.</text>
</comment>
<dbReference type="AlphaFoldDB" id="A0A9P0W1M6"/>
<dbReference type="EMBL" id="CAKXYY010000035">
    <property type="protein sequence ID" value="CAH2355826.1"/>
    <property type="molecule type" value="Genomic_DNA"/>
</dbReference>
<protein>
    <submittedName>
        <fullName evidence="2">Uncharacterized protein</fullName>
    </submittedName>
</protein>